<gene>
    <name evidence="2" type="ORF">C7B82_26070</name>
</gene>
<accession>A0A2T1DW06</accession>
<keyword evidence="1" id="KW-0472">Membrane</keyword>
<dbReference type="AlphaFoldDB" id="A0A2T1DW06"/>
<organism evidence="2 3">
    <name type="scientific">Stenomitos frigidus ULC18</name>
    <dbReference type="NCBI Taxonomy" id="2107698"/>
    <lineage>
        <taxon>Bacteria</taxon>
        <taxon>Bacillati</taxon>
        <taxon>Cyanobacteriota</taxon>
        <taxon>Cyanophyceae</taxon>
        <taxon>Leptolyngbyales</taxon>
        <taxon>Leptolyngbyaceae</taxon>
        <taxon>Stenomitos</taxon>
    </lineage>
</organism>
<dbReference type="Proteomes" id="UP000239576">
    <property type="component" value="Unassembled WGS sequence"/>
</dbReference>
<keyword evidence="1" id="KW-0812">Transmembrane</keyword>
<dbReference type="OrthoDB" id="572431at2"/>
<sequence length="82" mass="9279">MDPNQRIEYLYKEYARLSEKLEESLKGCFEDFKLFGGASATILLWKPIADVVALASPKVDNRELLFLGFLTLLVILVRSLAS</sequence>
<reference evidence="2 3" key="2">
    <citation type="submission" date="2018-03" db="EMBL/GenBank/DDBJ databases">
        <title>The ancient ancestry and fast evolution of plastids.</title>
        <authorList>
            <person name="Moore K.R."/>
            <person name="Magnabosco C."/>
            <person name="Momper L."/>
            <person name="Gold D.A."/>
            <person name="Bosak T."/>
            <person name="Fournier G.P."/>
        </authorList>
    </citation>
    <scope>NUCLEOTIDE SEQUENCE [LARGE SCALE GENOMIC DNA]</scope>
    <source>
        <strain evidence="2 3">ULC18</strain>
    </source>
</reference>
<keyword evidence="1" id="KW-1133">Transmembrane helix</keyword>
<protein>
    <submittedName>
        <fullName evidence="2">Uncharacterized protein</fullName>
    </submittedName>
</protein>
<evidence type="ECO:0000313" key="2">
    <source>
        <dbReference type="EMBL" id="PSB24696.1"/>
    </source>
</evidence>
<name>A0A2T1DW06_9CYAN</name>
<keyword evidence="3" id="KW-1185">Reference proteome</keyword>
<comment type="caution">
    <text evidence="2">The sequence shown here is derived from an EMBL/GenBank/DDBJ whole genome shotgun (WGS) entry which is preliminary data.</text>
</comment>
<dbReference type="RefSeq" id="WP_106259690.1">
    <property type="nucleotide sequence ID" value="NZ_CAWNSW010000159.1"/>
</dbReference>
<reference evidence="3" key="1">
    <citation type="submission" date="2018-02" db="EMBL/GenBank/DDBJ databases">
        <authorList>
            <person name="Moore K."/>
            <person name="Momper L."/>
        </authorList>
    </citation>
    <scope>NUCLEOTIDE SEQUENCE [LARGE SCALE GENOMIC DNA]</scope>
    <source>
        <strain evidence="3">ULC18</strain>
    </source>
</reference>
<evidence type="ECO:0000313" key="3">
    <source>
        <dbReference type="Proteomes" id="UP000239576"/>
    </source>
</evidence>
<feature type="transmembrane region" description="Helical" evidence="1">
    <location>
        <begin position="64"/>
        <end position="81"/>
    </location>
</feature>
<evidence type="ECO:0000256" key="1">
    <source>
        <dbReference type="SAM" id="Phobius"/>
    </source>
</evidence>
<dbReference type="EMBL" id="PVWK01000141">
    <property type="protein sequence ID" value="PSB24696.1"/>
    <property type="molecule type" value="Genomic_DNA"/>
</dbReference>
<proteinExistence type="predicted"/>